<dbReference type="GO" id="GO:0005737">
    <property type="term" value="C:cytoplasm"/>
    <property type="evidence" value="ECO:0007669"/>
    <property type="project" value="UniProtKB-SubCell"/>
</dbReference>
<accession>A0A3L6R8U1</accession>
<evidence type="ECO:0000313" key="7">
    <source>
        <dbReference type="Proteomes" id="UP000275267"/>
    </source>
</evidence>
<feature type="region of interest" description="Disordered" evidence="5">
    <location>
        <begin position="1"/>
        <end position="32"/>
    </location>
</feature>
<evidence type="ECO:0000313" key="6">
    <source>
        <dbReference type="EMBL" id="RLM99256.1"/>
    </source>
</evidence>
<organism evidence="6 7">
    <name type="scientific">Panicum miliaceum</name>
    <name type="common">Proso millet</name>
    <name type="synonym">Broomcorn millet</name>
    <dbReference type="NCBI Taxonomy" id="4540"/>
    <lineage>
        <taxon>Eukaryota</taxon>
        <taxon>Viridiplantae</taxon>
        <taxon>Streptophyta</taxon>
        <taxon>Embryophyta</taxon>
        <taxon>Tracheophyta</taxon>
        <taxon>Spermatophyta</taxon>
        <taxon>Magnoliopsida</taxon>
        <taxon>Liliopsida</taxon>
        <taxon>Poales</taxon>
        <taxon>Poaceae</taxon>
        <taxon>PACMAD clade</taxon>
        <taxon>Panicoideae</taxon>
        <taxon>Panicodae</taxon>
        <taxon>Paniceae</taxon>
        <taxon>Panicinae</taxon>
        <taxon>Panicum</taxon>
        <taxon>Panicum sect. Panicum</taxon>
    </lineage>
</organism>
<comment type="subcellular location">
    <subcellularLocation>
        <location evidence="2">Cytoplasm</location>
    </subcellularLocation>
    <subcellularLocation>
        <location evidence="1">Nucleus</location>
    </subcellularLocation>
</comment>
<gene>
    <name evidence="6" type="ORF">C2845_PM06G13720</name>
</gene>
<sequence>MEAADAALRPAGLDATDSPRCPAAGNGGSVGGAASATKLQRVYRSYRTRRKLADSAVVVEELWWQALNFARLSHSTISFFDEPRPKTATSHWNRVSLKASKVGQGLSRDSKALKLAIQHWIEAIDPRHRSGHNLHFYYERWCQSQAGQPFFYCKSTCIGRLDVGDGKVVDLPECPRTLLKKQCIKYLGPKERELYEYIINEGKVIHKQSREPLDTSQGPEGAKWIFVMSTARKLYAGKKEKGVFQHSSFLAGGATIAAGKFTVENGVIKSILAYSGHYKPSMENLNSFMKFLEESGVDLKQVKVHQNSHHNIKFTHVIIDGFYYKELVLAIQARPFTKDDCCDDPAPNDTQNIAVHTSSSQVVLSPNTMEGDVGKDAPTEQAKLTYQRTLSGGLRSPKAIHVPQKAILERVKSKSESKSYQLGHKLSMKWSTGAGPRIGCVKDYPAELRTQAMQMVDLSPQASTILA</sequence>
<keyword evidence="3" id="KW-0963">Cytoplasm</keyword>
<evidence type="ECO:0000256" key="2">
    <source>
        <dbReference type="ARBA" id="ARBA00004496"/>
    </source>
</evidence>
<evidence type="ECO:0000256" key="4">
    <source>
        <dbReference type="ARBA" id="ARBA00023242"/>
    </source>
</evidence>
<dbReference type="GO" id="GO:0005634">
    <property type="term" value="C:nucleus"/>
    <property type="evidence" value="ECO:0007669"/>
    <property type="project" value="UniProtKB-SubCell"/>
</dbReference>
<name>A0A3L6R8U1_PANMI</name>
<dbReference type="PROSITE" id="PS50096">
    <property type="entry name" value="IQ"/>
    <property type="match status" value="1"/>
</dbReference>
<dbReference type="PANTHER" id="PTHR31250">
    <property type="entry name" value="IQ DOMAIN-CONTAINING PROTEIN IQM3"/>
    <property type="match status" value="1"/>
</dbReference>
<reference evidence="7" key="1">
    <citation type="journal article" date="2019" name="Nat. Commun.">
        <title>The genome of broomcorn millet.</title>
        <authorList>
            <person name="Zou C."/>
            <person name="Miki D."/>
            <person name="Li D."/>
            <person name="Tang Q."/>
            <person name="Xiao L."/>
            <person name="Rajput S."/>
            <person name="Deng P."/>
            <person name="Jia W."/>
            <person name="Huang R."/>
            <person name="Zhang M."/>
            <person name="Sun Y."/>
            <person name="Hu J."/>
            <person name="Fu X."/>
            <person name="Schnable P.S."/>
            <person name="Li F."/>
            <person name="Zhang H."/>
            <person name="Feng B."/>
            <person name="Zhu X."/>
            <person name="Liu R."/>
            <person name="Schnable J.C."/>
            <person name="Zhu J.-K."/>
            <person name="Zhang H."/>
        </authorList>
    </citation>
    <scope>NUCLEOTIDE SEQUENCE [LARGE SCALE GENOMIC DNA]</scope>
</reference>
<dbReference type="EMBL" id="PQIB02000009">
    <property type="protein sequence ID" value="RLM99256.1"/>
    <property type="molecule type" value="Genomic_DNA"/>
</dbReference>
<dbReference type="InterPro" id="IPR044159">
    <property type="entry name" value="IQM"/>
</dbReference>
<keyword evidence="7" id="KW-1185">Reference proteome</keyword>
<protein>
    <recommendedName>
        <fullName evidence="8">IQ domain-containing protein IQM3-like</fullName>
    </recommendedName>
</protein>
<evidence type="ECO:0008006" key="8">
    <source>
        <dbReference type="Google" id="ProtNLM"/>
    </source>
</evidence>
<evidence type="ECO:0000256" key="3">
    <source>
        <dbReference type="ARBA" id="ARBA00022490"/>
    </source>
</evidence>
<evidence type="ECO:0000256" key="5">
    <source>
        <dbReference type="SAM" id="MobiDB-lite"/>
    </source>
</evidence>
<keyword evidence="4" id="KW-0539">Nucleus</keyword>
<evidence type="ECO:0000256" key="1">
    <source>
        <dbReference type="ARBA" id="ARBA00004123"/>
    </source>
</evidence>
<dbReference type="AlphaFoldDB" id="A0A3L6R8U1"/>
<dbReference type="PANTHER" id="PTHR31250:SF10">
    <property type="entry name" value="IQ DOMAIN-CONTAINING PROTEIN IQM3"/>
    <property type="match status" value="1"/>
</dbReference>
<dbReference type="OrthoDB" id="7344096at2759"/>
<dbReference type="STRING" id="4540.A0A3L6R8U1"/>
<proteinExistence type="predicted"/>
<comment type="caution">
    <text evidence="6">The sequence shown here is derived from an EMBL/GenBank/DDBJ whole genome shotgun (WGS) entry which is preliminary data.</text>
</comment>
<dbReference type="Proteomes" id="UP000275267">
    <property type="component" value="Unassembled WGS sequence"/>
</dbReference>